<keyword evidence="1" id="KW-0732">Signal</keyword>
<organism evidence="2 3">
    <name type="scientific">Treponema brennaborense (strain DSM 12168 / CIP 105900 / DD5/3)</name>
    <dbReference type="NCBI Taxonomy" id="906968"/>
    <lineage>
        <taxon>Bacteria</taxon>
        <taxon>Pseudomonadati</taxon>
        <taxon>Spirochaetota</taxon>
        <taxon>Spirochaetia</taxon>
        <taxon>Spirochaetales</taxon>
        <taxon>Treponemataceae</taxon>
        <taxon>Treponema</taxon>
    </lineage>
</organism>
<dbReference type="STRING" id="906968.Trebr_0419"/>
<dbReference type="Pfam" id="PF07009">
    <property type="entry name" value="NusG_II"/>
    <property type="match status" value="1"/>
</dbReference>
<dbReference type="Gene3D" id="2.60.320.10">
    <property type="entry name" value="N-utilization substance G protein NusG, insert domain"/>
    <property type="match status" value="1"/>
</dbReference>
<dbReference type="KEGG" id="tbe:Trebr_0419"/>
<dbReference type="Proteomes" id="UP000006546">
    <property type="component" value="Chromosome"/>
</dbReference>
<dbReference type="InterPro" id="IPR038690">
    <property type="entry name" value="NusG_2_sf"/>
</dbReference>
<dbReference type="RefSeq" id="WP_013757582.1">
    <property type="nucleotide sequence ID" value="NC_015500.1"/>
</dbReference>
<name>F4LNK9_TREBD</name>
<reference evidence="3" key="1">
    <citation type="submission" date="2011-04" db="EMBL/GenBank/DDBJ databases">
        <title>The complete genome of Treponema brennaborense DSM 12168.</title>
        <authorList>
            <person name="Lucas S."/>
            <person name="Han J."/>
            <person name="Lapidus A."/>
            <person name="Bruce D."/>
            <person name="Goodwin L."/>
            <person name="Pitluck S."/>
            <person name="Peters L."/>
            <person name="Kyrpides N."/>
            <person name="Mavromatis K."/>
            <person name="Ivanova N."/>
            <person name="Mikhailova N."/>
            <person name="Pagani I."/>
            <person name="Teshima H."/>
            <person name="Detter J.C."/>
            <person name="Tapia R."/>
            <person name="Han C."/>
            <person name="Land M."/>
            <person name="Hauser L."/>
            <person name="Markowitz V."/>
            <person name="Cheng J.-F."/>
            <person name="Hugenholtz P."/>
            <person name="Woyke T."/>
            <person name="Wu D."/>
            <person name="Gronow S."/>
            <person name="Wellnitz S."/>
            <person name="Brambilla E."/>
            <person name="Klenk H.-P."/>
            <person name="Eisen J.A."/>
        </authorList>
    </citation>
    <scope>NUCLEOTIDE SEQUENCE [LARGE SCALE GENOMIC DNA]</scope>
    <source>
        <strain evidence="3">DSM 12168 / CIP 105900 / DD5/3</strain>
    </source>
</reference>
<proteinExistence type="predicted"/>
<sequence>MNKHRTLHLFDTVCILAAAGICAFSVFAAVNGKSGTPVLIIDSPDGEYVYRLTQDETIEVKGSIGVSRIHICGGQAVFEDSPCANKTCVSSPPVGKNGDWSACLPNMIFIRVEAENDDSGVDITAF</sequence>
<evidence type="ECO:0000313" key="2">
    <source>
        <dbReference type="EMBL" id="AEE15863.1"/>
    </source>
</evidence>
<keyword evidence="3" id="KW-1185">Reference proteome</keyword>
<evidence type="ECO:0000256" key="1">
    <source>
        <dbReference type="SAM" id="SignalP"/>
    </source>
</evidence>
<dbReference type="EMBL" id="CP002696">
    <property type="protein sequence ID" value="AEE15863.1"/>
    <property type="molecule type" value="Genomic_DNA"/>
</dbReference>
<feature type="chain" id="PRO_5003312846" evidence="1">
    <location>
        <begin position="29"/>
        <end position="126"/>
    </location>
</feature>
<dbReference type="HOGENOM" id="CLU_130936_3_0_12"/>
<dbReference type="AlphaFoldDB" id="F4LNK9"/>
<accession>F4LNK9</accession>
<protein>
    <submittedName>
        <fullName evidence="2">Uncharacterized protein</fullName>
    </submittedName>
</protein>
<feature type="signal peptide" evidence="1">
    <location>
        <begin position="1"/>
        <end position="28"/>
    </location>
</feature>
<dbReference type="eggNOG" id="COG5341">
    <property type="taxonomic scope" value="Bacteria"/>
</dbReference>
<evidence type="ECO:0000313" key="3">
    <source>
        <dbReference type="Proteomes" id="UP000006546"/>
    </source>
</evidence>
<dbReference type="OrthoDB" id="47603at2"/>
<gene>
    <name evidence="2" type="ordered locus">Trebr_0419</name>
</gene>